<protein>
    <submittedName>
        <fullName evidence="1">Uncharacterized protein</fullName>
    </submittedName>
</protein>
<dbReference type="Proteomes" id="UP000236291">
    <property type="component" value="Unassembled WGS sequence"/>
</dbReference>
<evidence type="ECO:0000313" key="2">
    <source>
        <dbReference type="Proteomes" id="UP000236291"/>
    </source>
</evidence>
<accession>A0A2K3M986</accession>
<name>A0A2K3M986_TRIPR</name>
<reference evidence="1 2" key="1">
    <citation type="journal article" date="2014" name="Am. J. Bot.">
        <title>Genome assembly and annotation for red clover (Trifolium pratense; Fabaceae).</title>
        <authorList>
            <person name="Istvanek J."/>
            <person name="Jaros M."/>
            <person name="Krenek A."/>
            <person name="Repkova J."/>
        </authorList>
    </citation>
    <scope>NUCLEOTIDE SEQUENCE [LARGE SCALE GENOMIC DNA]</scope>
    <source>
        <strain evidence="2">cv. Tatra</strain>
        <tissue evidence="1">Young leaves</tissue>
    </source>
</reference>
<sequence>MLYYIIVVGIFAPRILNGPCYVVRVIYVMVYHLLARFWTDNWLGTSLTERLQLPQQLWPRLTAPSASYIHNGAWRIPDCIQEIDSSVVQQIQRVILPVAALPDRMIWCNSKDGQLSTKQATLHLSTTVTVPWAVWLWKKSIRPSNSFVSRKLPLRKEVARTFVDNV</sequence>
<dbReference type="AlphaFoldDB" id="A0A2K3M986"/>
<proteinExistence type="predicted"/>
<organism evidence="1 2">
    <name type="scientific">Trifolium pratense</name>
    <name type="common">Red clover</name>
    <dbReference type="NCBI Taxonomy" id="57577"/>
    <lineage>
        <taxon>Eukaryota</taxon>
        <taxon>Viridiplantae</taxon>
        <taxon>Streptophyta</taxon>
        <taxon>Embryophyta</taxon>
        <taxon>Tracheophyta</taxon>
        <taxon>Spermatophyta</taxon>
        <taxon>Magnoliopsida</taxon>
        <taxon>eudicotyledons</taxon>
        <taxon>Gunneridae</taxon>
        <taxon>Pentapetalae</taxon>
        <taxon>rosids</taxon>
        <taxon>fabids</taxon>
        <taxon>Fabales</taxon>
        <taxon>Fabaceae</taxon>
        <taxon>Papilionoideae</taxon>
        <taxon>50 kb inversion clade</taxon>
        <taxon>NPAAA clade</taxon>
        <taxon>Hologalegina</taxon>
        <taxon>IRL clade</taxon>
        <taxon>Trifolieae</taxon>
        <taxon>Trifolium</taxon>
    </lineage>
</organism>
<evidence type="ECO:0000313" key="1">
    <source>
        <dbReference type="EMBL" id="PNX87329.1"/>
    </source>
</evidence>
<dbReference type="EMBL" id="ASHM01053564">
    <property type="protein sequence ID" value="PNX87329.1"/>
    <property type="molecule type" value="Genomic_DNA"/>
</dbReference>
<gene>
    <name evidence="1" type="ORF">L195_g043416</name>
</gene>
<reference evidence="1 2" key="2">
    <citation type="journal article" date="2017" name="Front. Plant Sci.">
        <title>Gene Classification and Mining of Molecular Markers Useful in Red Clover (Trifolium pratense) Breeding.</title>
        <authorList>
            <person name="Istvanek J."/>
            <person name="Dluhosova J."/>
            <person name="Dluhos P."/>
            <person name="Patkova L."/>
            <person name="Nedelnik J."/>
            <person name="Repkova J."/>
        </authorList>
    </citation>
    <scope>NUCLEOTIDE SEQUENCE [LARGE SCALE GENOMIC DNA]</scope>
    <source>
        <strain evidence="2">cv. Tatra</strain>
        <tissue evidence="1">Young leaves</tissue>
    </source>
</reference>
<comment type="caution">
    <text evidence="1">The sequence shown here is derived from an EMBL/GenBank/DDBJ whole genome shotgun (WGS) entry which is preliminary data.</text>
</comment>
<feature type="non-terminal residue" evidence="1">
    <location>
        <position position="166"/>
    </location>
</feature>